<dbReference type="InterPro" id="IPR011335">
    <property type="entry name" value="Restrct_endonuc-II-like"/>
</dbReference>
<dbReference type="OrthoDB" id="9762792at2"/>
<organism evidence="2 3">
    <name type="scientific">Aureibaculum marinum</name>
    <dbReference type="NCBI Taxonomy" id="2487930"/>
    <lineage>
        <taxon>Bacteria</taxon>
        <taxon>Pseudomonadati</taxon>
        <taxon>Bacteroidota</taxon>
        <taxon>Flavobacteriia</taxon>
        <taxon>Flavobacteriales</taxon>
        <taxon>Flavobacteriaceae</taxon>
        <taxon>Aureibaculum</taxon>
    </lineage>
</organism>
<dbReference type="InterPro" id="IPR011604">
    <property type="entry name" value="PDDEXK-like_dom_sf"/>
</dbReference>
<dbReference type="InterPro" id="IPR038726">
    <property type="entry name" value="PDDEXK_AddAB-type"/>
</dbReference>
<evidence type="ECO:0000259" key="1">
    <source>
        <dbReference type="Pfam" id="PF12705"/>
    </source>
</evidence>
<dbReference type="SUPFAM" id="SSF52980">
    <property type="entry name" value="Restriction endonuclease-like"/>
    <property type="match status" value="1"/>
</dbReference>
<sequence length="910" mass="105290">MQSFLIDVVKDVFNKNSNPEQLTFVLPSKRAGIFLKNIIKVELSSTTILPKVISIEEFIENLSNISAIDSTTLLFEFYTIYKKLTPKDAVDSFENFIKWAPLLLQDFNEIDRHLVDANYLFSYLTDIKRLETLLKGEEITDLISKQVKFYENFETYYTALYTHLLKNKVGYQGMQYREAVANIQLYINNTTDNIVLVGFNALNEAEETIFQDLLDNELATVYWDIDAYYIKNNPQVATFITKYKTKWNYFNTNTFKWATNNFLEKKNITIIGTPKDISQLKYAGEILKDIANETQNFSDTALVLSEESLLSATLNSLPSEVANVNITMGYELKNIPLGTIFEYLFKLQIHQKNGAFYYKELLALLNHPQFKAFFKDATSIDGLLHSIAKNNFTYITKNALLRLSDFDKTFSTLSFLFENWENDSFLAIKNCIRFIELIKEDTHLSKLEKEYLFRFYTIFKELLNLNQKFGHIQDIKTLTIFYNQLLKTEKLSFKGEPLVGLQIMGVLETRVLDFKNIIITSVNEGILPAGKSDNSFIPFDVKREVGIPTYKEKDAIFAYHFFRLIQRAENVYALYNTEADSYGSGEQSRFLTQLEIFKQDEIKKIVVGPEVTKTNINLKEIPKNEFVNNELKQLAEKGFSPSTLTNYILNPLEFYNQKILKIREIDEVEETIASNTLGTIIHKTLEAFYKPYIDRILTEQALIEMKANVASEVKKWFTEVYRNGNIATGKNLLVYNVAQQFVRNFLNQELHLVKQGNSIKILALEKKLDLKINVEGIDFPIQLIGEADRIDELNGTKRIIDYKTGKVTQTDLNIKDWTLITKDYKHYSKAFQVLFYALLYAESNHLNLNNQPLESGIISFKNLKSGFLKVNKSLVTQEDIDNFKTELDHLLLEIFDVNTPIIEKESPFIL</sequence>
<accession>A0A3N4NM89</accession>
<name>A0A3N4NM89_9FLAO</name>
<comment type="caution">
    <text evidence="2">The sequence shown here is derived from an EMBL/GenBank/DDBJ whole genome shotgun (WGS) entry which is preliminary data.</text>
</comment>
<evidence type="ECO:0000313" key="2">
    <source>
        <dbReference type="EMBL" id="RPD96665.1"/>
    </source>
</evidence>
<feature type="domain" description="PD-(D/E)XK endonuclease-like" evidence="1">
    <location>
        <begin position="639"/>
        <end position="902"/>
    </location>
</feature>
<gene>
    <name evidence="2" type="ORF">EGM88_09905</name>
</gene>
<dbReference type="Proteomes" id="UP000270856">
    <property type="component" value="Unassembled WGS sequence"/>
</dbReference>
<dbReference type="EMBL" id="RPFJ01000011">
    <property type="protein sequence ID" value="RPD96665.1"/>
    <property type="molecule type" value="Genomic_DNA"/>
</dbReference>
<protein>
    <submittedName>
        <fullName evidence="2">PD-(D/E)XK nuclease family protein</fullName>
    </submittedName>
</protein>
<dbReference type="Gene3D" id="3.90.320.10">
    <property type="match status" value="1"/>
</dbReference>
<dbReference type="RefSeq" id="WP_123898037.1">
    <property type="nucleotide sequence ID" value="NZ_RPFJ01000011.1"/>
</dbReference>
<evidence type="ECO:0000313" key="3">
    <source>
        <dbReference type="Proteomes" id="UP000270856"/>
    </source>
</evidence>
<reference evidence="2 3" key="1">
    <citation type="submission" date="2018-11" db="EMBL/GenBank/DDBJ databases">
        <title>Aureibaculum marinum gen. nov., sp. nov., a member of the family Flavobacteriaceae isolated from the Bohai Sea.</title>
        <authorList>
            <person name="Ji X."/>
        </authorList>
    </citation>
    <scope>NUCLEOTIDE SEQUENCE [LARGE SCALE GENOMIC DNA]</scope>
    <source>
        <strain evidence="2 3">BH-SD17</strain>
    </source>
</reference>
<dbReference type="Pfam" id="PF12705">
    <property type="entry name" value="PDDEXK_1"/>
    <property type="match status" value="1"/>
</dbReference>
<keyword evidence="3" id="KW-1185">Reference proteome</keyword>
<dbReference type="AlphaFoldDB" id="A0A3N4NM89"/>
<dbReference type="InterPro" id="IPR027417">
    <property type="entry name" value="P-loop_NTPase"/>
</dbReference>
<dbReference type="SUPFAM" id="SSF52540">
    <property type="entry name" value="P-loop containing nucleoside triphosphate hydrolases"/>
    <property type="match status" value="1"/>
</dbReference>
<proteinExistence type="predicted"/>